<protein>
    <recommendedName>
        <fullName evidence="2">DUF2470 domain-containing protein</fullName>
    </recommendedName>
</protein>
<dbReference type="Proteomes" id="UP000649753">
    <property type="component" value="Unassembled WGS sequence"/>
</dbReference>
<dbReference type="InterPro" id="IPR037119">
    <property type="entry name" value="Haem_oxidase_HugZ-like_sf"/>
</dbReference>
<feature type="region of interest" description="Disordered" evidence="1">
    <location>
        <begin position="1"/>
        <end position="22"/>
    </location>
</feature>
<feature type="compositionally biased region" description="Basic and acidic residues" evidence="1">
    <location>
        <begin position="1"/>
        <end position="18"/>
    </location>
</feature>
<feature type="domain" description="DUF2470" evidence="2">
    <location>
        <begin position="180"/>
        <end position="245"/>
    </location>
</feature>
<evidence type="ECO:0000313" key="3">
    <source>
        <dbReference type="EMBL" id="MBE1490708.1"/>
    </source>
</evidence>
<proteinExistence type="predicted"/>
<dbReference type="Gene3D" id="3.20.180.10">
    <property type="entry name" value="PNP-oxidase-like"/>
    <property type="match status" value="1"/>
</dbReference>
<sequence>MVASEPDRSSARTDDRPSPDAVEVRSALVTCTSLRLEVAGTAADLIDAHAVLPDGTVVVAVDAMNPLGGLLVAARGADGAVRLDVTHLVPVPVRARVRAWLTVTGKVRRFDPAVLDSCDDDAVTALLGLPPVALWAVEPDSVHVERHGVAVEVPVEDYRAARPDPVAAVEAAHLARLVRHHRHVVHRFAALVDPALTASGARLVPVAVDADGLTLRAETPHRHHDIRLPFGVRVTDEAALDRELCRLLPGVDVRRYEEA</sequence>
<accession>A0A927R2E8</accession>
<comment type="caution">
    <text evidence="3">The sequence shown here is derived from an EMBL/GenBank/DDBJ whole genome shotgun (WGS) entry which is preliminary data.</text>
</comment>
<dbReference type="Pfam" id="PF10615">
    <property type="entry name" value="DUF2470"/>
    <property type="match status" value="1"/>
</dbReference>
<dbReference type="EMBL" id="JADBEB010000001">
    <property type="protein sequence ID" value="MBE1490708.1"/>
    <property type="molecule type" value="Genomic_DNA"/>
</dbReference>
<organism evidence="3 4">
    <name type="scientific">Plantactinospora soyae</name>
    <dbReference type="NCBI Taxonomy" id="1544732"/>
    <lineage>
        <taxon>Bacteria</taxon>
        <taxon>Bacillati</taxon>
        <taxon>Actinomycetota</taxon>
        <taxon>Actinomycetes</taxon>
        <taxon>Micromonosporales</taxon>
        <taxon>Micromonosporaceae</taxon>
        <taxon>Plantactinospora</taxon>
    </lineage>
</organism>
<dbReference type="RefSeq" id="WP_192769945.1">
    <property type="nucleotide sequence ID" value="NZ_JADBEB010000001.1"/>
</dbReference>
<dbReference type="InterPro" id="IPR019595">
    <property type="entry name" value="DUF2470"/>
</dbReference>
<name>A0A927R2E8_9ACTN</name>
<evidence type="ECO:0000313" key="4">
    <source>
        <dbReference type="Proteomes" id="UP000649753"/>
    </source>
</evidence>
<evidence type="ECO:0000259" key="2">
    <source>
        <dbReference type="Pfam" id="PF10615"/>
    </source>
</evidence>
<dbReference type="AlphaFoldDB" id="A0A927R2E8"/>
<gene>
    <name evidence="3" type="ORF">H4W31_006346</name>
</gene>
<dbReference type="SUPFAM" id="SSF50475">
    <property type="entry name" value="FMN-binding split barrel"/>
    <property type="match status" value="1"/>
</dbReference>
<keyword evidence="4" id="KW-1185">Reference proteome</keyword>
<evidence type="ECO:0000256" key="1">
    <source>
        <dbReference type="SAM" id="MobiDB-lite"/>
    </source>
</evidence>
<reference evidence="3" key="1">
    <citation type="submission" date="2020-10" db="EMBL/GenBank/DDBJ databases">
        <title>Sequencing the genomes of 1000 actinobacteria strains.</title>
        <authorList>
            <person name="Klenk H.-P."/>
        </authorList>
    </citation>
    <scope>NUCLEOTIDE SEQUENCE</scope>
    <source>
        <strain evidence="3">DSM 46832</strain>
    </source>
</reference>